<proteinExistence type="predicted"/>
<name>W2UZJ8_9RICK</name>
<dbReference type="EMBL" id="AXCJ01000002">
    <property type="protein sequence ID" value="ETO91586.1"/>
    <property type="molecule type" value="Genomic_DNA"/>
</dbReference>
<dbReference type="AlphaFoldDB" id="W2UZJ8"/>
<comment type="caution">
    <text evidence="1">The sequence shown here is derived from an EMBL/GenBank/DDBJ whole genome shotgun (WGS) entry which is preliminary data.</text>
</comment>
<protein>
    <submittedName>
        <fullName evidence="1">Uncharacterized protein</fullName>
    </submittedName>
</protein>
<reference evidence="1 2" key="1">
    <citation type="journal article" date="2013" name="PLoS ONE">
        <title>Bacterial endosymbiosis in a chordate host: long-term co-evolution and conservation of secondary metabolism.</title>
        <authorList>
            <person name="Kwan J.C."/>
            <person name="Schmidt E.W."/>
        </authorList>
    </citation>
    <scope>NUCLEOTIDE SEQUENCE [LARGE SCALE GENOMIC DNA]</scope>
    <source>
        <strain evidence="2">L6</strain>
    </source>
</reference>
<dbReference type="STRING" id="1401685.P857_33"/>
<keyword evidence="2" id="KW-1185">Reference proteome</keyword>
<evidence type="ECO:0000313" key="1">
    <source>
        <dbReference type="EMBL" id="ETO91586.1"/>
    </source>
</evidence>
<organism evidence="1 2">
    <name type="scientific">Candidatus Xenolissoclinum pacificiensis L6</name>
    <dbReference type="NCBI Taxonomy" id="1401685"/>
    <lineage>
        <taxon>Bacteria</taxon>
        <taxon>Pseudomonadati</taxon>
        <taxon>Pseudomonadota</taxon>
        <taxon>Alphaproteobacteria</taxon>
        <taxon>Rickettsiales</taxon>
        <taxon>Anaplasmataceae</taxon>
        <taxon>Candidatus Xenolissoclinum</taxon>
    </lineage>
</organism>
<dbReference type="Proteomes" id="UP000018951">
    <property type="component" value="Unassembled WGS sequence"/>
</dbReference>
<evidence type="ECO:0000313" key="2">
    <source>
        <dbReference type="Proteomes" id="UP000018951"/>
    </source>
</evidence>
<gene>
    <name evidence="1" type="ORF">P857_33</name>
</gene>
<accession>W2UZJ8</accession>
<sequence>MQFFRLLINKVLEFIHRIREFFFGNSDNYVDIFYHKNSRRKQQQTREIKIHQDIGRSASCSIEEIVQEDVQKNFSALQEEVCVLVDVVEQDDKSIDSDKSEASKDSVNTELQELIKNEKKFEEGELVSDKVILLRQSEVKKVETMMRTQEKFLLNLTQEKGKNTPDDIIATTEDISDCAMHEDSEESRFKRVVTLLLKPVIEHEDSMGLLNEMLVRVLQDKSKTEGEIMCAGFGMLLGYVIHTVAKHPVVGQRIHNTIYDLLVQVGSAQVLAELEQEDRHNSVQTIREEETDDKRIIEVTLSEKRESVQQGYCDLQYRIDYLFFTLHRNIKKSSDVKQDLAEENIGTVLDDSNTENAEHIKIQSDRY</sequence>